<name>A0A6H5IFU3_9HYME</name>
<evidence type="ECO:0000256" key="1">
    <source>
        <dbReference type="SAM" id="MobiDB-lite"/>
    </source>
</evidence>
<dbReference type="EMBL" id="CADCXV010000747">
    <property type="protein sequence ID" value="CAB0034569.1"/>
    <property type="molecule type" value="Genomic_DNA"/>
</dbReference>
<sequence length="624" mass="70363">MFAAPLSNYSDYRLRAYIRHISKDKYGRRPSMRTTRRMRRRRQRQDRRAEKAPYNESACTSTNNTMRKVTEAAAARGHVRSSMMRLQTIFALVLLTLLQLARLGSAKYTPVYVDDRALRELYPRTYRSILYTHTERDSGHGRTSCVIFKKAPCHKQFIYIYKIFAQRPPSESNYYYLLHLYIICKSNLATKLKSPSSVCVGKISNTRAIRIDIHTRCIRREDADVEVSKRARPGDEVTKLKQDVRYGSLLARYCTTYSNLRKQLASVHAYTPGRAALRLLCLMHVGNFIKKILKIINMLLPLQGSRIFDQSSFHTLIINFINITSFGVRIAGSRRRAHTYRIIATIVYEIAATATAAHGTRAEAIQSAKVSRASDTLFRTRYITRGKKGPESESGSTVTRCNCNALHSHTLLASRLPTTTNNLTHTYQYRRPPAAELPQHWNLTSCSKMSSITAGLQCVTVQCVTRRTCHRRDFSTAAAAAAAAAGDGTGGGGGAARAAREMRQHLNRGYDCAARLPREEPASSAKSLITILDIQFRDARQSSRQLDVLSFPPLCARTHIHEISLVSVTDTLHSSTTAQRPSMIHTCTRWLACTAAAAYETFTIRIFEKSPEERRRKEEGGGRV</sequence>
<organism evidence="2 3">
    <name type="scientific">Trichogramma brassicae</name>
    <dbReference type="NCBI Taxonomy" id="86971"/>
    <lineage>
        <taxon>Eukaryota</taxon>
        <taxon>Metazoa</taxon>
        <taxon>Ecdysozoa</taxon>
        <taxon>Arthropoda</taxon>
        <taxon>Hexapoda</taxon>
        <taxon>Insecta</taxon>
        <taxon>Pterygota</taxon>
        <taxon>Neoptera</taxon>
        <taxon>Endopterygota</taxon>
        <taxon>Hymenoptera</taxon>
        <taxon>Apocrita</taxon>
        <taxon>Proctotrupomorpha</taxon>
        <taxon>Chalcidoidea</taxon>
        <taxon>Trichogrammatidae</taxon>
        <taxon>Trichogramma</taxon>
    </lineage>
</organism>
<feature type="region of interest" description="Disordered" evidence="1">
    <location>
        <begin position="25"/>
        <end position="61"/>
    </location>
</feature>
<protein>
    <submittedName>
        <fullName evidence="2">Uncharacterized protein</fullName>
    </submittedName>
</protein>
<reference evidence="2 3" key="1">
    <citation type="submission" date="2020-02" db="EMBL/GenBank/DDBJ databases">
        <authorList>
            <person name="Ferguson B K."/>
        </authorList>
    </citation>
    <scope>NUCLEOTIDE SEQUENCE [LARGE SCALE GENOMIC DNA]</scope>
</reference>
<feature type="compositionally biased region" description="Basic residues" evidence="1">
    <location>
        <begin position="28"/>
        <end position="45"/>
    </location>
</feature>
<gene>
    <name evidence="2" type="ORF">TBRA_LOCUS6467</name>
</gene>
<evidence type="ECO:0000313" key="3">
    <source>
        <dbReference type="Proteomes" id="UP000479190"/>
    </source>
</evidence>
<evidence type="ECO:0000313" key="2">
    <source>
        <dbReference type="EMBL" id="CAB0034569.1"/>
    </source>
</evidence>
<accession>A0A6H5IFU3</accession>
<proteinExistence type="predicted"/>
<keyword evidence="3" id="KW-1185">Reference proteome</keyword>
<dbReference type="Proteomes" id="UP000479190">
    <property type="component" value="Unassembled WGS sequence"/>
</dbReference>
<dbReference type="AlphaFoldDB" id="A0A6H5IFU3"/>